<keyword evidence="1" id="KW-0812">Transmembrane</keyword>
<feature type="transmembrane region" description="Helical" evidence="1">
    <location>
        <begin position="20"/>
        <end position="37"/>
    </location>
</feature>
<keyword evidence="1" id="KW-0472">Membrane</keyword>
<proteinExistence type="predicted"/>
<feature type="transmembrane region" description="Helical" evidence="1">
    <location>
        <begin position="49"/>
        <end position="69"/>
    </location>
</feature>
<gene>
    <name evidence="2" type="ORF">HORIV_02100</name>
</gene>
<keyword evidence="1" id="KW-1133">Transmembrane helix</keyword>
<sequence>MLNLDSYSTAPLEALKVWQPGYQGLWGMAAGLVWTAWTLRARLLAMGGAMAMLVAASSLWLVLVTLAPLGNDFAVDSLPEVTLEDIEGESSASGVA</sequence>
<evidence type="ECO:0000313" key="3">
    <source>
        <dbReference type="Proteomes" id="UP000289555"/>
    </source>
</evidence>
<protein>
    <submittedName>
        <fullName evidence="2">Uncharacterized protein</fullName>
    </submittedName>
</protein>
<organism evidence="2 3">
    <name type="scientific">Vreelandella olivaria</name>
    <dbReference type="NCBI Taxonomy" id="390919"/>
    <lineage>
        <taxon>Bacteria</taxon>
        <taxon>Pseudomonadati</taxon>
        <taxon>Pseudomonadota</taxon>
        <taxon>Gammaproteobacteria</taxon>
        <taxon>Oceanospirillales</taxon>
        <taxon>Halomonadaceae</taxon>
        <taxon>Vreelandella</taxon>
    </lineage>
</organism>
<evidence type="ECO:0000256" key="1">
    <source>
        <dbReference type="SAM" id="Phobius"/>
    </source>
</evidence>
<dbReference type="EMBL" id="AP019416">
    <property type="protein sequence ID" value="BBI47789.1"/>
    <property type="molecule type" value="Genomic_DNA"/>
</dbReference>
<dbReference type="Proteomes" id="UP000289555">
    <property type="component" value="Chromosome"/>
</dbReference>
<evidence type="ECO:0000313" key="2">
    <source>
        <dbReference type="EMBL" id="BBI47789.1"/>
    </source>
</evidence>
<reference evidence="3" key="1">
    <citation type="journal article" date="2019" name="Microbiol. Resour. Announc.">
        <title>Complete Genome Sequence of Halomonas olivaria, a Moderately Halophilic Bacterium Isolated from Olive Processing Effluents, Obtained by Nanopore Sequencing.</title>
        <authorList>
            <person name="Nagata S."/>
            <person name="Ii K.M."/>
            <person name="Tsukimi T."/>
            <person name="Miura M.C."/>
            <person name="Galipon J."/>
            <person name="Arakawa K."/>
        </authorList>
    </citation>
    <scope>NUCLEOTIDE SEQUENCE [LARGE SCALE GENOMIC DNA]</scope>
    <source>
        <strain evidence="3">TYRC17</strain>
    </source>
</reference>
<name>A0ABN5WLA8_9GAMM</name>
<accession>A0ABN5WLA8</accession>
<keyword evidence="3" id="KW-1185">Reference proteome</keyword>